<dbReference type="EMBL" id="CP157804">
    <property type="protein sequence ID" value="XBQ22041.1"/>
    <property type="molecule type" value="Genomic_DNA"/>
</dbReference>
<keyword evidence="3" id="KW-0645">Protease</keyword>
<dbReference type="InterPro" id="IPR008969">
    <property type="entry name" value="CarboxyPept-like_regulatory"/>
</dbReference>
<evidence type="ECO:0000256" key="2">
    <source>
        <dbReference type="SAM" id="SignalP"/>
    </source>
</evidence>
<dbReference type="SUPFAM" id="SSF48452">
    <property type="entry name" value="TPR-like"/>
    <property type="match status" value="1"/>
</dbReference>
<dbReference type="KEGG" id="fld:ABNE31_10570"/>
<keyword evidence="3" id="KW-0121">Carboxypeptidase</keyword>
<proteinExistence type="predicted"/>
<dbReference type="InterPro" id="IPR037066">
    <property type="entry name" value="Plug_dom_sf"/>
</dbReference>
<dbReference type="Gene3D" id="1.25.40.10">
    <property type="entry name" value="Tetratricopeptide repeat domain"/>
    <property type="match status" value="1"/>
</dbReference>
<keyword evidence="3" id="KW-0378">Hydrolase</keyword>
<evidence type="ECO:0000256" key="1">
    <source>
        <dbReference type="PROSITE-ProRule" id="PRU00339"/>
    </source>
</evidence>
<feature type="repeat" description="TPR" evidence="1">
    <location>
        <begin position="345"/>
        <end position="378"/>
    </location>
</feature>
<keyword evidence="2" id="KW-0732">Signal</keyword>
<feature type="signal peptide" evidence="2">
    <location>
        <begin position="1"/>
        <end position="19"/>
    </location>
</feature>
<dbReference type="GO" id="GO:0004180">
    <property type="term" value="F:carboxypeptidase activity"/>
    <property type="evidence" value="ECO:0007669"/>
    <property type="project" value="UniProtKB-KW"/>
</dbReference>
<dbReference type="SUPFAM" id="SSF49464">
    <property type="entry name" value="Carboxypeptidase regulatory domain-like"/>
    <property type="match status" value="1"/>
</dbReference>
<keyword evidence="1" id="KW-0802">TPR repeat</keyword>
<dbReference type="AlphaFoldDB" id="A0AAU7MTY3"/>
<sequence>MKNLWVLFLVITTCAFSQTAELKTIRGTITDGTRPIEDVAISIEGSHETIFSNELGNYSIEARTGDILTYSYTGLKTLQIKVEDVTQILNLEMFPDINDLDEVEVTASRRKSQKDLAAEYKTNPRIVKTAYGYLDTETAAGRVNVVRKEDINAIFVCLLDFARVRIPGIVVTGDCTYGGDIYARGFGSINNSAPVIYDIDGLIFTDTPLWFDINNAERIALIQSLSLTVPYGFVGAGGVMVINTKTGTPAATQVVDQARLRNNYLQRDVLTENQVRQNAPEYLKEFANSSSMAESREIFERYAGSYSNSSYFILDAVQHFSKRWKAYDMADAIVDEHWKRMETNPVLLKTLAYFYEEQGRFDKANDIYKEVFILRPNYVQSYLDMAKSYRTAGQIKQAASIFARYEYLVDEEFLPDGENDFATIFQREYNNLLTLERKAILNDGGEKSLYVAEEDFNGTRLVFEWSDGEAEFDLMFVNPENQYYTWKHSLADNAEEIMNEKNLGYNIKEYLIDGSLPGLWKVNINYKGNKSLTPSYLKATIYTDYGTPNQKMDIKVFRLGLKNVYQELFKINAPSVVSN</sequence>
<dbReference type="Gene3D" id="2.170.130.10">
    <property type="entry name" value="TonB-dependent receptor, plug domain"/>
    <property type="match status" value="1"/>
</dbReference>
<protein>
    <submittedName>
        <fullName evidence="3">Carboxypeptidase-like regulatory domain-containing protein</fullName>
    </submittedName>
</protein>
<dbReference type="InterPro" id="IPR019734">
    <property type="entry name" value="TPR_rpt"/>
</dbReference>
<dbReference type="Pfam" id="PF13715">
    <property type="entry name" value="CarbopepD_reg_2"/>
    <property type="match status" value="1"/>
</dbReference>
<name>A0AAU7MTY3_9FLAO</name>
<evidence type="ECO:0000313" key="3">
    <source>
        <dbReference type="EMBL" id="XBQ22041.1"/>
    </source>
</evidence>
<gene>
    <name evidence="3" type="ORF">ABNE31_10570</name>
</gene>
<dbReference type="SUPFAM" id="SSF56935">
    <property type="entry name" value="Porins"/>
    <property type="match status" value="1"/>
</dbReference>
<organism evidence="3">
    <name type="scientific">Flagellimonas sp. MMG031</name>
    <dbReference type="NCBI Taxonomy" id="3158549"/>
    <lineage>
        <taxon>Bacteria</taxon>
        <taxon>Pseudomonadati</taxon>
        <taxon>Bacteroidota</taxon>
        <taxon>Flavobacteriia</taxon>
        <taxon>Flavobacteriales</taxon>
        <taxon>Flavobacteriaceae</taxon>
        <taxon>Flagellimonas</taxon>
    </lineage>
</organism>
<feature type="chain" id="PRO_5043761675" evidence="2">
    <location>
        <begin position="20"/>
        <end position="579"/>
    </location>
</feature>
<accession>A0AAU7MTY3</accession>
<dbReference type="InterPro" id="IPR011990">
    <property type="entry name" value="TPR-like_helical_dom_sf"/>
</dbReference>
<dbReference type="PROSITE" id="PS50005">
    <property type="entry name" value="TPR"/>
    <property type="match status" value="1"/>
</dbReference>
<dbReference type="RefSeq" id="WP_349351103.1">
    <property type="nucleotide sequence ID" value="NZ_CP157804.1"/>
</dbReference>
<reference evidence="3" key="1">
    <citation type="submission" date="2024-05" db="EMBL/GenBank/DDBJ databases">
        <title>Draft Genome Sequences of Flagellimonas sp. MMG031 and Marinobacter sp. MMG032 Isolated from the dinoflagellate Symbiodinium pilosum.</title>
        <authorList>
            <person name="Shikuma N.J."/>
            <person name="Farrell M.V."/>
        </authorList>
    </citation>
    <scope>NUCLEOTIDE SEQUENCE</scope>
    <source>
        <strain evidence="3">MMG031</strain>
    </source>
</reference>